<evidence type="ECO:0000256" key="1">
    <source>
        <dbReference type="SAM" id="MobiDB-lite"/>
    </source>
</evidence>
<sequence>MEEFEIYGPLDICGPLEEFIDRLDQQLAMVIDRRAELERALVEAECSDSDSNEVDLCRAELERVIKEVANVGEAMRWSWRLLGFVNGTRGTVPPPKMLRALEAQSEAVTQVSRGKPNSKSSRACARIEAALREHGPLHRRRLLEILLADGVLGAEARPINRLATILTENRHLFSSDGRGTYTLAAAGHTEQRRVTVPSSLSGPQQSARSARKLVHGGDSHAVT</sequence>
<organism evidence="2 3">
    <name type="scientific">Pseudoroseomonas ludipueritiae</name>
    <dbReference type="NCBI Taxonomy" id="198093"/>
    <lineage>
        <taxon>Bacteria</taxon>
        <taxon>Pseudomonadati</taxon>
        <taxon>Pseudomonadota</taxon>
        <taxon>Alphaproteobacteria</taxon>
        <taxon>Acetobacterales</taxon>
        <taxon>Acetobacteraceae</taxon>
        <taxon>Pseudoroseomonas</taxon>
    </lineage>
</organism>
<feature type="compositionally biased region" description="Polar residues" evidence="1">
    <location>
        <begin position="196"/>
        <end position="208"/>
    </location>
</feature>
<feature type="region of interest" description="Disordered" evidence="1">
    <location>
        <begin position="190"/>
        <end position="223"/>
    </location>
</feature>
<proteinExistence type="predicted"/>
<comment type="caution">
    <text evidence="2">The sequence shown here is derived from an EMBL/GenBank/DDBJ whole genome shotgun (WGS) entry which is preliminary data.</text>
</comment>
<evidence type="ECO:0000313" key="3">
    <source>
        <dbReference type="Proteomes" id="UP000603940"/>
    </source>
</evidence>
<dbReference type="EMBL" id="JACTUZ010000117">
    <property type="protein sequence ID" value="MBC9179077.1"/>
    <property type="molecule type" value="Genomic_DNA"/>
</dbReference>
<evidence type="ECO:0008006" key="4">
    <source>
        <dbReference type="Google" id="ProtNLM"/>
    </source>
</evidence>
<keyword evidence="3" id="KW-1185">Reference proteome</keyword>
<accession>A0ABR7RB66</accession>
<reference evidence="2 3" key="1">
    <citation type="journal article" date="2009" name="Int. J. Syst. Evol. Microbiol.">
        <title>Transfer of Teichococcus ludipueritiae and Muricoccus roseus to the genus Roseomonas, as Roseomonas ludipueritiae comb. nov. and Roseomonas rosea comb. nov., respectively, and emended description of the genus Roseomonas.</title>
        <authorList>
            <person name="Sanchez-Porro C."/>
            <person name="Gallego V."/>
            <person name="Busse H.J."/>
            <person name="Kampfer P."/>
            <person name="Ventosa A."/>
        </authorList>
    </citation>
    <scope>NUCLEOTIDE SEQUENCE [LARGE SCALE GENOMIC DNA]</scope>
    <source>
        <strain evidence="2 3">DSM 14915</strain>
    </source>
</reference>
<gene>
    <name evidence="2" type="ORF">IBL25_19215</name>
</gene>
<protein>
    <recommendedName>
        <fullName evidence="4">HTH HARE-type domain-containing protein</fullName>
    </recommendedName>
</protein>
<name>A0ABR7RB66_9PROT</name>
<dbReference type="RefSeq" id="WP_187780130.1">
    <property type="nucleotide sequence ID" value="NZ_JACTUZ010000117.1"/>
</dbReference>
<dbReference type="Proteomes" id="UP000603940">
    <property type="component" value="Unassembled WGS sequence"/>
</dbReference>
<evidence type="ECO:0000313" key="2">
    <source>
        <dbReference type="EMBL" id="MBC9179077.1"/>
    </source>
</evidence>